<comment type="caution">
    <text evidence="6">The sequence shown here is derived from an EMBL/GenBank/DDBJ whole genome shotgun (WGS) entry which is preliminary data.</text>
</comment>
<evidence type="ECO:0000256" key="3">
    <source>
        <dbReference type="ARBA" id="ARBA00023163"/>
    </source>
</evidence>
<evidence type="ECO:0000313" key="6">
    <source>
        <dbReference type="EMBL" id="KAF9669242.1"/>
    </source>
</evidence>
<protein>
    <recommendedName>
        <fullName evidence="8">BHLH domain-containing protein</fullName>
    </recommendedName>
</protein>
<evidence type="ECO:0000256" key="5">
    <source>
        <dbReference type="SAM" id="MobiDB-lite"/>
    </source>
</evidence>
<dbReference type="OrthoDB" id="1935502at2759"/>
<gene>
    <name evidence="6" type="ORF">SADUNF_Sadunf14G0087500</name>
</gene>
<feature type="region of interest" description="Disordered" evidence="5">
    <location>
        <begin position="92"/>
        <end position="126"/>
    </location>
</feature>
<evidence type="ECO:0000256" key="2">
    <source>
        <dbReference type="ARBA" id="ARBA00023015"/>
    </source>
</evidence>
<keyword evidence="2" id="KW-0805">Transcription regulation</keyword>
<sequence length="186" mass="20517">MGGGEESCGCMCIELGNMSKATSNTLSILSWRLNLEALHRLVFRPIEAFPVMGNSAGEHSLLVSLGMVVQGNEETVDKSNETLWKKVLEGQARRGCPPRKQSDGRHTGSKRPQRVSMKRSARVEGSARRVGYGVGRRVRTLKKLIPNGGSLGLDGLFRETADYILTLQMRVEVMRIMVKELTGSEE</sequence>
<accession>A0A835JDK9</accession>
<dbReference type="InterPro" id="IPR044549">
    <property type="entry name" value="bHLH_AtIBH1-like"/>
</dbReference>
<organism evidence="6 7">
    <name type="scientific">Salix dunnii</name>
    <dbReference type="NCBI Taxonomy" id="1413687"/>
    <lineage>
        <taxon>Eukaryota</taxon>
        <taxon>Viridiplantae</taxon>
        <taxon>Streptophyta</taxon>
        <taxon>Embryophyta</taxon>
        <taxon>Tracheophyta</taxon>
        <taxon>Spermatophyta</taxon>
        <taxon>Magnoliopsida</taxon>
        <taxon>eudicotyledons</taxon>
        <taxon>Gunneridae</taxon>
        <taxon>Pentapetalae</taxon>
        <taxon>rosids</taxon>
        <taxon>fabids</taxon>
        <taxon>Malpighiales</taxon>
        <taxon>Salicaceae</taxon>
        <taxon>Saliceae</taxon>
        <taxon>Salix</taxon>
    </lineage>
</organism>
<evidence type="ECO:0000256" key="4">
    <source>
        <dbReference type="ARBA" id="ARBA00023242"/>
    </source>
</evidence>
<dbReference type="EMBL" id="JADGMS010000014">
    <property type="protein sequence ID" value="KAF9669242.1"/>
    <property type="molecule type" value="Genomic_DNA"/>
</dbReference>
<dbReference type="Proteomes" id="UP000657918">
    <property type="component" value="Unassembled WGS sequence"/>
</dbReference>
<keyword evidence="4" id="KW-0539">Nucleus</keyword>
<dbReference type="GO" id="GO:0005634">
    <property type="term" value="C:nucleus"/>
    <property type="evidence" value="ECO:0007669"/>
    <property type="project" value="UniProtKB-SubCell"/>
</dbReference>
<keyword evidence="7" id="KW-1185">Reference proteome</keyword>
<dbReference type="PANTHER" id="PTHR33124">
    <property type="entry name" value="TRANSCRIPTION FACTOR IBH1-LIKE 1"/>
    <property type="match status" value="1"/>
</dbReference>
<dbReference type="GO" id="GO:0006355">
    <property type="term" value="P:regulation of DNA-templated transcription"/>
    <property type="evidence" value="ECO:0007669"/>
    <property type="project" value="InterPro"/>
</dbReference>
<proteinExistence type="predicted"/>
<reference evidence="6 7" key="1">
    <citation type="submission" date="2020-10" db="EMBL/GenBank/DDBJ databases">
        <title>Plant Genome Project.</title>
        <authorList>
            <person name="Zhang R.-G."/>
        </authorList>
    </citation>
    <scope>NUCLEOTIDE SEQUENCE [LARGE SCALE GENOMIC DNA]</scope>
    <source>
        <strain evidence="6">FAFU-HL-1</strain>
        <tissue evidence="6">Leaf</tissue>
    </source>
</reference>
<dbReference type="AlphaFoldDB" id="A0A835JDK9"/>
<comment type="subcellular location">
    <subcellularLocation>
        <location evidence="1">Nucleus</location>
    </subcellularLocation>
</comment>
<evidence type="ECO:0000256" key="1">
    <source>
        <dbReference type="ARBA" id="ARBA00004123"/>
    </source>
</evidence>
<feature type="compositionally biased region" description="Basic residues" evidence="5">
    <location>
        <begin position="107"/>
        <end position="120"/>
    </location>
</feature>
<name>A0A835JDK9_9ROSI</name>
<evidence type="ECO:0008006" key="8">
    <source>
        <dbReference type="Google" id="ProtNLM"/>
    </source>
</evidence>
<evidence type="ECO:0000313" key="7">
    <source>
        <dbReference type="Proteomes" id="UP000657918"/>
    </source>
</evidence>
<keyword evidence="3" id="KW-0804">Transcription</keyword>
<dbReference type="CDD" id="cd11444">
    <property type="entry name" value="bHLH_AtIBH1_like"/>
    <property type="match status" value="1"/>
</dbReference>
<dbReference type="InterPro" id="IPR044660">
    <property type="entry name" value="IBH1-like"/>
</dbReference>
<dbReference type="PANTHER" id="PTHR33124:SF39">
    <property type="entry name" value="TRANSCRIPTION FACTOR UPBEAT1"/>
    <property type="match status" value="1"/>
</dbReference>